<dbReference type="EMBL" id="VEPZ02000649">
    <property type="protein sequence ID" value="KAE8721065.1"/>
    <property type="molecule type" value="Genomic_DNA"/>
</dbReference>
<dbReference type="PANTHER" id="PTHR10775">
    <property type="entry name" value="OS08G0208400 PROTEIN"/>
    <property type="match status" value="1"/>
</dbReference>
<protein>
    <submittedName>
        <fullName evidence="2">Uncharacterized protein</fullName>
    </submittedName>
</protein>
<dbReference type="AlphaFoldDB" id="A0A6A3BWS3"/>
<dbReference type="Proteomes" id="UP000436088">
    <property type="component" value="Unassembled WGS sequence"/>
</dbReference>
<dbReference type="Pfam" id="PF02992">
    <property type="entry name" value="Transposase_21"/>
    <property type="match status" value="1"/>
</dbReference>
<comment type="caution">
    <text evidence="2">The sequence shown here is derived from an EMBL/GenBank/DDBJ whole genome shotgun (WGS) entry which is preliminary data.</text>
</comment>
<reference evidence="2" key="1">
    <citation type="submission" date="2019-09" db="EMBL/GenBank/DDBJ databases">
        <title>Draft genome information of white flower Hibiscus syriacus.</title>
        <authorList>
            <person name="Kim Y.-M."/>
        </authorList>
    </citation>
    <scope>NUCLEOTIDE SEQUENCE [LARGE SCALE GENOMIC DNA]</scope>
    <source>
        <strain evidence="2">YM2019G1</strain>
    </source>
</reference>
<proteinExistence type="predicted"/>
<organism evidence="2 3">
    <name type="scientific">Hibiscus syriacus</name>
    <name type="common">Rose of Sharon</name>
    <dbReference type="NCBI Taxonomy" id="106335"/>
    <lineage>
        <taxon>Eukaryota</taxon>
        <taxon>Viridiplantae</taxon>
        <taxon>Streptophyta</taxon>
        <taxon>Embryophyta</taxon>
        <taxon>Tracheophyta</taxon>
        <taxon>Spermatophyta</taxon>
        <taxon>Magnoliopsida</taxon>
        <taxon>eudicotyledons</taxon>
        <taxon>Gunneridae</taxon>
        <taxon>Pentapetalae</taxon>
        <taxon>rosids</taxon>
        <taxon>malvids</taxon>
        <taxon>Malvales</taxon>
        <taxon>Malvaceae</taxon>
        <taxon>Malvoideae</taxon>
        <taxon>Hibiscus</taxon>
    </lineage>
</organism>
<sequence length="717" mass="82698">MVGCSGSPQCRNAIWLPGSIVEAAVTSNICSSCNPGPVYLTQFKFRQIEIPPGFNANHLDKNNNEMDKSWMDFSRDSCHVCGKSRWMTRDAENVTEDEAQARSRKKQCPADSLAWKSFDNKYPSFARDSRNVRLGLATDGFNSFKIMSTSYSTYPVILVLYNLPPWICMKQSSFILFMIIPGEKGPRNDIDIYMQPLIEELKKLWEGVKTYDVLKKENFNLRVTLLWTINDFPTYANLSGWSTKGRYACSCCAAQTSSKWLFNGKKFSYMGHCRWLPDNHRFRCQKNMFDGDEEFQNAPDQTTGFDIFSMLKNINFTYGKMNQPTNTRSKKKAKQVNEEVNVDQHSDDESDEEDDPNEVDLWKNRGIFFELPYWKNQILRHNLDVTHIEKNVCENIIGTILNDGTKSKDNLKSRLDLVEMGIQHYLHPQLHPNGKYFLSPSIFSLSKKEKEVFYTVLKDIKVPYRFLGKLKSYCLNKCYPEGSIPEGYGQPLGKVKIAHLDDTSWVQAHRYVLFHHDSIDPFLENAGTRKTRGCITLVELYQLPPGHRVKVSRNDVGQPIGPEARLLSSYLGIVGRNSNLLPINYESWREMPNSNKNQALYFVKEKFSLEVFDDYLKQALRKRWRDHNSSLKKKYLKNDLSLEEKIKTVIPGMHMYQWEDTVIFWSSQKVQDREHVGVASRQQQKFMHTAGSKSFACLANEEENTSGSKVGRTNSST</sequence>
<feature type="compositionally biased region" description="Acidic residues" evidence="1">
    <location>
        <begin position="348"/>
        <end position="358"/>
    </location>
</feature>
<evidence type="ECO:0000313" key="3">
    <source>
        <dbReference type="Proteomes" id="UP000436088"/>
    </source>
</evidence>
<evidence type="ECO:0000256" key="1">
    <source>
        <dbReference type="SAM" id="MobiDB-lite"/>
    </source>
</evidence>
<feature type="region of interest" description="Disordered" evidence="1">
    <location>
        <begin position="322"/>
        <end position="358"/>
    </location>
</feature>
<evidence type="ECO:0000313" key="2">
    <source>
        <dbReference type="EMBL" id="KAE8721065.1"/>
    </source>
</evidence>
<dbReference type="InterPro" id="IPR004252">
    <property type="entry name" value="Probable_transposase_24"/>
</dbReference>
<keyword evidence="3" id="KW-1185">Reference proteome</keyword>
<gene>
    <name evidence="2" type="ORF">F3Y22_tig00017173pilonHSYRG00002</name>
</gene>
<dbReference type="Pfam" id="PF03004">
    <property type="entry name" value="Transposase_24"/>
    <property type="match status" value="1"/>
</dbReference>
<name>A0A6A3BWS3_HIBSY</name>
<accession>A0A6A3BWS3</accession>
<dbReference type="PANTHER" id="PTHR10775:SF173">
    <property type="match status" value="1"/>
</dbReference>
<dbReference type="InterPro" id="IPR004242">
    <property type="entry name" value="Transposase_21"/>
</dbReference>